<accession>A0ABV6LK93</accession>
<evidence type="ECO:0000313" key="2">
    <source>
        <dbReference type="EMBL" id="MFC0522753.1"/>
    </source>
</evidence>
<name>A0ABV6LK93_9BACI</name>
<dbReference type="RefSeq" id="WP_377345285.1">
    <property type="nucleotide sequence ID" value="NZ_JBHLTP010000003.1"/>
</dbReference>
<keyword evidence="3" id="KW-1185">Reference proteome</keyword>
<evidence type="ECO:0000259" key="1">
    <source>
        <dbReference type="Pfam" id="PF14534"/>
    </source>
</evidence>
<evidence type="ECO:0000313" key="3">
    <source>
        <dbReference type="Proteomes" id="UP001589836"/>
    </source>
</evidence>
<protein>
    <submittedName>
        <fullName evidence="2">DUF4440 domain-containing protein</fullName>
    </submittedName>
</protein>
<dbReference type="EMBL" id="JBHLTP010000003">
    <property type="protein sequence ID" value="MFC0522753.1"/>
    <property type="molecule type" value="Genomic_DNA"/>
</dbReference>
<gene>
    <name evidence="2" type="ORF">ACFFGV_04005</name>
</gene>
<sequence>MELSELKEYVQALEEKLLTPEVRTNETELGKLLGPTFFEYGISGVIWHRKDCVKPNGINVRDMHLSQFDVQLLAPDVILATYQLNDRTRGETSLRSSIWKRTNHTWQMIFHQGTKAK</sequence>
<reference evidence="2 3" key="1">
    <citation type="submission" date="2024-09" db="EMBL/GenBank/DDBJ databases">
        <authorList>
            <person name="Sun Q."/>
            <person name="Mori K."/>
        </authorList>
    </citation>
    <scope>NUCLEOTIDE SEQUENCE [LARGE SCALE GENOMIC DNA]</scope>
    <source>
        <strain evidence="2 3">NCAIM B.02529</strain>
    </source>
</reference>
<comment type="caution">
    <text evidence="2">The sequence shown here is derived from an EMBL/GenBank/DDBJ whole genome shotgun (WGS) entry which is preliminary data.</text>
</comment>
<dbReference type="InterPro" id="IPR027843">
    <property type="entry name" value="DUF4440"/>
</dbReference>
<dbReference type="Pfam" id="PF14534">
    <property type="entry name" value="DUF4440"/>
    <property type="match status" value="1"/>
</dbReference>
<organism evidence="2 3">
    <name type="scientific">Pontibacillus salicampi</name>
    <dbReference type="NCBI Taxonomy" id="1449801"/>
    <lineage>
        <taxon>Bacteria</taxon>
        <taxon>Bacillati</taxon>
        <taxon>Bacillota</taxon>
        <taxon>Bacilli</taxon>
        <taxon>Bacillales</taxon>
        <taxon>Bacillaceae</taxon>
        <taxon>Pontibacillus</taxon>
    </lineage>
</organism>
<dbReference type="InterPro" id="IPR032710">
    <property type="entry name" value="NTF2-like_dom_sf"/>
</dbReference>
<proteinExistence type="predicted"/>
<feature type="domain" description="DUF4440" evidence="1">
    <location>
        <begin position="10"/>
        <end position="108"/>
    </location>
</feature>
<dbReference type="Proteomes" id="UP001589836">
    <property type="component" value="Unassembled WGS sequence"/>
</dbReference>
<dbReference type="Gene3D" id="3.10.450.50">
    <property type="match status" value="1"/>
</dbReference>
<dbReference type="SUPFAM" id="SSF54427">
    <property type="entry name" value="NTF2-like"/>
    <property type="match status" value="1"/>
</dbReference>